<accession>A0A5J9WMK0</accession>
<feature type="compositionally biased region" description="Polar residues" evidence="1">
    <location>
        <begin position="142"/>
        <end position="156"/>
    </location>
</feature>
<dbReference type="Gramene" id="TVU49107">
    <property type="protein sequence ID" value="TVU49107"/>
    <property type="gene ID" value="EJB05_00399"/>
</dbReference>
<reference evidence="2 3" key="1">
    <citation type="journal article" date="2019" name="Sci. Rep.">
        <title>A high-quality genome of Eragrostis curvula grass provides insights into Poaceae evolution and supports new strategies to enhance forage quality.</title>
        <authorList>
            <person name="Carballo J."/>
            <person name="Santos B.A.C.M."/>
            <person name="Zappacosta D."/>
            <person name="Garbus I."/>
            <person name="Selva J.P."/>
            <person name="Gallo C.A."/>
            <person name="Diaz A."/>
            <person name="Albertini E."/>
            <person name="Caccamo M."/>
            <person name="Echenique V."/>
        </authorList>
    </citation>
    <scope>NUCLEOTIDE SEQUENCE [LARGE SCALE GENOMIC DNA]</scope>
    <source>
        <strain evidence="3">cv. Victoria</strain>
        <tissue evidence="2">Leaf</tissue>
    </source>
</reference>
<comment type="caution">
    <text evidence="2">The sequence shown here is derived from an EMBL/GenBank/DDBJ whole genome shotgun (WGS) entry which is preliminary data.</text>
</comment>
<evidence type="ECO:0000313" key="3">
    <source>
        <dbReference type="Proteomes" id="UP000324897"/>
    </source>
</evidence>
<dbReference type="AlphaFoldDB" id="A0A5J9WMK0"/>
<feature type="region of interest" description="Disordered" evidence="1">
    <location>
        <begin position="127"/>
        <end position="168"/>
    </location>
</feature>
<keyword evidence="3" id="KW-1185">Reference proteome</keyword>
<organism evidence="2 3">
    <name type="scientific">Eragrostis curvula</name>
    <name type="common">weeping love grass</name>
    <dbReference type="NCBI Taxonomy" id="38414"/>
    <lineage>
        <taxon>Eukaryota</taxon>
        <taxon>Viridiplantae</taxon>
        <taxon>Streptophyta</taxon>
        <taxon>Embryophyta</taxon>
        <taxon>Tracheophyta</taxon>
        <taxon>Spermatophyta</taxon>
        <taxon>Magnoliopsida</taxon>
        <taxon>Liliopsida</taxon>
        <taxon>Poales</taxon>
        <taxon>Poaceae</taxon>
        <taxon>PACMAD clade</taxon>
        <taxon>Chloridoideae</taxon>
        <taxon>Eragrostideae</taxon>
        <taxon>Eragrostidinae</taxon>
        <taxon>Eragrostis</taxon>
    </lineage>
</organism>
<name>A0A5J9WMK0_9POAL</name>
<sequence>MAVDLHIAVPAEEDGDPLVHLPGVQDLDPHAAGQDVEVGDGAGDGAAHFDLNLEPYDSDEVDEFYAADEAANFYFEEEEADEDADVYADDFHVMFQEEDVQVNDEEDDAVNAPNEAANFDLNIALEEDGLEGSSDEEHVEHGSQTQNARTVVGRNNLSDEVRQQIYEA</sequence>
<protein>
    <submittedName>
        <fullName evidence="2">Uncharacterized protein</fullName>
    </submittedName>
</protein>
<evidence type="ECO:0000313" key="2">
    <source>
        <dbReference type="EMBL" id="TVU49107.1"/>
    </source>
</evidence>
<gene>
    <name evidence="2" type="ORF">EJB05_00399</name>
</gene>
<feature type="non-terminal residue" evidence="2">
    <location>
        <position position="168"/>
    </location>
</feature>
<evidence type="ECO:0000256" key="1">
    <source>
        <dbReference type="SAM" id="MobiDB-lite"/>
    </source>
</evidence>
<proteinExistence type="predicted"/>
<dbReference type="Proteomes" id="UP000324897">
    <property type="component" value="Chromosome 6"/>
</dbReference>
<dbReference type="EMBL" id="RWGY01000002">
    <property type="protein sequence ID" value="TVU49107.1"/>
    <property type="molecule type" value="Genomic_DNA"/>
</dbReference>